<dbReference type="CDD" id="cd02947">
    <property type="entry name" value="TRX_family"/>
    <property type="match status" value="1"/>
</dbReference>
<dbReference type="Gene3D" id="3.40.30.10">
    <property type="entry name" value="Glutaredoxin"/>
    <property type="match status" value="1"/>
</dbReference>
<dbReference type="AlphaFoldDB" id="A0A218WHK5"/>
<dbReference type="SUPFAM" id="SSF52833">
    <property type="entry name" value="Thioredoxin-like"/>
    <property type="match status" value="1"/>
</dbReference>
<protein>
    <recommendedName>
        <fullName evidence="2">Thioredoxin domain-containing protein</fullName>
    </recommendedName>
</protein>
<dbReference type="EMBL" id="MTKT01004293">
    <property type="protein sequence ID" value="OWM72305.1"/>
    <property type="molecule type" value="Genomic_DNA"/>
</dbReference>
<evidence type="ECO:0000259" key="2">
    <source>
        <dbReference type="PROSITE" id="PS51352"/>
    </source>
</evidence>
<keyword evidence="1" id="KW-1015">Disulfide bond</keyword>
<dbReference type="PANTHER" id="PTHR46115">
    <property type="entry name" value="THIOREDOXIN-LIKE PROTEIN 1"/>
    <property type="match status" value="1"/>
</dbReference>
<evidence type="ECO:0000256" key="1">
    <source>
        <dbReference type="ARBA" id="ARBA00023157"/>
    </source>
</evidence>
<accession>A0A218WHK5</accession>
<dbReference type="InterPro" id="IPR036249">
    <property type="entry name" value="Thioredoxin-like_sf"/>
</dbReference>
<reference evidence="4" key="1">
    <citation type="journal article" date="2017" name="Plant J.">
        <title>The pomegranate (Punica granatum L.) genome and the genomics of punicalagin biosynthesis.</title>
        <authorList>
            <person name="Qin G."/>
            <person name="Xu C."/>
            <person name="Ming R."/>
            <person name="Tang H."/>
            <person name="Guyot R."/>
            <person name="Kramer E.M."/>
            <person name="Hu Y."/>
            <person name="Yi X."/>
            <person name="Qi Y."/>
            <person name="Xu X."/>
            <person name="Gao Z."/>
            <person name="Pan H."/>
            <person name="Jian J."/>
            <person name="Tian Y."/>
            <person name="Yue Z."/>
            <person name="Xu Y."/>
        </authorList>
    </citation>
    <scope>NUCLEOTIDE SEQUENCE [LARGE SCALE GENOMIC DNA]</scope>
    <source>
        <strain evidence="4">cv. Dabenzi</strain>
    </source>
</reference>
<name>A0A218WHK5_PUNGR</name>
<evidence type="ECO:0000313" key="3">
    <source>
        <dbReference type="EMBL" id="OWM72305.1"/>
    </source>
</evidence>
<feature type="domain" description="Thioredoxin" evidence="2">
    <location>
        <begin position="170"/>
        <end position="283"/>
    </location>
</feature>
<comment type="caution">
    <text evidence="3">The sequence shown here is derived from an EMBL/GenBank/DDBJ whole genome shotgun (WGS) entry which is preliminary data.</text>
</comment>
<gene>
    <name evidence="3" type="ORF">CDL15_Pgr018190</name>
</gene>
<evidence type="ECO:0000313" key="4">
    <source>
        <dbReference type="Proteomes" id="UP000197138"/>
    </source>
</evidence>
<dbReference type="PROSITE" id="PS51352">
    <property type="entry name" value="THIOREDOXIN_2"/>
    <property type="match status" value="1"/>
</dbReference>
<dbReference type="Pfam" id="PF00085">
    <property type="entry name" value="Thioredoxin"/>
    <property type="match status" value="1"/>
</dbReference>
<sequence length="284" mass="30595">MALRLALSASSIRTQNFMPCSTTQPAASPPSVAAPGPRTDCSSPKYIASVSLNVPSGITRKEIHVARCSVGAAVVAVGQVTEVGKDTFWPIVEAAGEKTVVLDMYTQCWSVPEILMPMYDPSILSIRLQSASIKVLLAAKRSLHSSSCTSTGLVAGHLDSFSLLVWSRNILSFSTSSPFTLTVRLKEGFGFRDPVLPTSSMLDQALKCGPCKIMAPKFQELSEKYLDVVFLKLDCNQENKPLAKELGIRVVPTFKILKEGKIVKEVTGAKFDDLVAAIDAVRSS</sequence>
<proteinExistence type="predicted"/>
<dbReference type="InterPro" id="IPR013766">
    <property type="entry name" value="Thioredoxin_domain"/>
</dbReference>
<dbReference type="Proteomes" id="UP000197138">
    <property type="component" value="Unassembled WGS sequence"/>
</dbReference>
<organism evidence="3 4">
    <name type="scientific">Punica granatum</name>
    <name type="common">Pomegranate</name>
    <dbReference type="NCBI Taxonomy" id="22663"/>
    <lineage>
        <taxon>Eukaryota</taxon>
        <taxon>Viridiplantae</taxon>
        <taxon>Streptophyta</taxon>
        <taxon>Embryophyta</taxon>
        <taxon>Tracheophyta</taxon>
        <taxon>Spermatophyta</taxon>
        <taxon>Magnoliopsida</taxon>
        <taxon>eudicotyledons</taxon>
        <taxon>Gunneridae</taxon>
        <taxon>Pentapetalae</taxon>
        <taxon>rosids</taxon>
        <taxon>malvids</taxon>
        <taxon>Myrtales</taxon>
        <taxon>Lythraceae</taxon>
        <taxon>Punica</taxon>
    </lineage>
</organism>